<dbReference type="STRING" id="416016.SAMN05443547_0378"/>
<dbReference type="SUPFAM" id="SSF52266">
    <property type="entry name" value="SGNH hydrolase"/>
    <property type="match status" value="2"/>
</dbReference>
<proteinExistence type="predicted"/>
<dbReference type="OrthoDB" id="9764164at2"/>
<accession>A0A1M7ZTC3</accession>
<dbReference type="AlphaFoldDB" id="A0A1M7ZTC3"/>
<dbReference type="GO" id="GO:0016788">
    <property type="term" value="F:hydrolase activity, acting on ester bonds"/>
    <property type="evidence" value="ECO:0007669"/>
    <property type="project" value="UniProtKB-ARBA"/>
</dbReference>
<organism evidence="1 2">
    <name type="scientific">Flavobacterium cucumis</name>
    <dbReference type="NCBI Taxonomy" id="416016"/>
    <lineage>
        <taxon>Bacteria</taxon>
        <taxon>Pseudomonadati</taxon>
        <taxon>Bacteroidota</taxon>
        <taxon>Flavobacteriia</taxon>
        <taxon>Flavobacteriales</taxon>
        <taxon>Flavobacteriaceae</taxon>
        <taxon>Flavobacterium</taxon>
    </lineage>
</organism>
<keyword evidence="1" id="KW-0378">Hydrolase</keyword>
<dbReference type="RefSeq" id="WP_073582362.1">
    <property type="nucleotide sequence ID" value="NZ_CBCSEA010000001.1"/>
</dbReference>
<evidence type="ECO:0000313" key="1">
    <source>
        <dbReference type="EMBL" id="SHO72053.1"/>
    </source>
</evidence>
<reference evidence="2" key="1">
    <citation type="submission" date="2016-12" db="EMBL/GenBank/DDBJ databases">
        <authorList>
            <person name="Varghese N."/>
            <person name="Submissions S."/>
        </authorList>
    </citation>
    <scope>NUCLEOTIDE SEQUENCE [LARGE SCALE GENOMIC DNA]</scope>
    <source>
        <strain evidence="2">DSM 18830</strain>
    </source>
</reference>
<dbReference type="EMBL" id="FRYK01000001">
    <property type="protein sequence ID" value="SHO72053.1"/>
    <property type="molecule type" value="Genomic_DNA"/>
</dbReference>
<dbReference type="Proteomes" id="UP000184611">
    <property type="component" value="Unassembled WGS sequence"/>
</dbReference>
<name>A0A1M7ZTC3_9FLAO</name>
<dbReference type="InterPro" id="IPR036514">
    <property type="entry name" value="SGNH_hydro_sf"/>
</dbReference>
<sequence>MKNKFIYLAIIAAGFASCEPEFENPVSQDYSAGEADFSSYVAVGNSLTAGYMDGTVSRVGQTYSFPNLLAQQFALVGGGEFTQPSYADDVNNLGGLPLPGFNTRLIIDAAQGGPEPIAGTTTVTLAAQATAFNNMGVPGAKSFHLLAPGYGNPAGLAVGQANPYFVRHATSSTASVLGDAMSKNPTFFTNWIGANDVLSYATNGGAQADGNTPAADHNVTGNLNPATYGSNDITNANAFASVYSTIITTLTSNGAKGVVATVPSVTSIPYFTTVPYAPLSPTALGGATNINALNAQLYGPLDNIFTAYGEPNRVNLLSATAANPILIFDADATDRSAEITGALTPTLGAQVAAAFGAVFGKARQATAQDLVVLPARSVIGTPNASSPSTLININGVSYPMANRWVLTANEKAKVASATAAYNAAIISIANANDLAVADMNAILNQLVSGLRADNGTLYTANYFSGGTTEFQVLFSLDGVHPNARGYSVIANEILKVINNYYSARLPLLNPNNFPGISILPTN</sequence>
<keyword evidence="2" id="KW-1185">Reference proteome</keyword>
<evidence type="ECO:0000313" key="2">
    <source>
        <dbReference type="Proteomes" id="UP000184611"/>
    </source>
</evidence>
<dbReference type="PROSITE" id="PS51257">
    <property type="entry name" value="PROKAR_LIPOPROTEIN"/>
    <property type="match status" value="1"/>
</dbReference>
<dbReference type="Gene3D" id="3.40.50.1110">
    <property type="entry name" value="SGNH hydrolase"/>
    <property type="match status" value="2"/>
</dbReference>
<gene>
    <name evidence="1" type="ORF">SAMN05443547_0378</name>
</gene>
<protein>
    <submittedName>
        <fullName evidence="1">GDSL-like Lipase/Acylhydrolase</fullName>
    </submittedName>
</protein>